<feature type="compositionally biased region" description="Polar residues" evidence="6">
    <location>
        <begin position="23"/>
        <end position="34"/>
    </location>
</feature>
<dbReference type="PANTHER" id="PTHR35534">
    <property type="entry name" value="50S RIBOSOMAL PROTEIN L32"/>
    <property type="match status" value="1"/>
</dbReference>
<evidence type="ECO:0000256" key="6">
    <source>
        <dbReference type="SAM" id="MobiDB-lite"/>
    </source>
</evidence>
<comment type="caution">
    <text evidence="7">The sequence shown here is derived from an EMBL/GenBank/DDBJ whole genome shotgun (WGS) entry which is preliminary data.</text>
</comment>
<dbReference type="InterPro" id="IPR002677">
    <property type="entry name" value="Ribosomal_bL32"/>
</dbReference>
<evidence type="ECO:0000256" key="3">
    <source>
        <dbReference type="ARBA" id="ARBA00023274"/>
    </source>
</evidence>
<evidence type="ECO:0000313" key="8">
    <source>
        <dbReference type="Proteomes" id="UP001460888"/>
    </source>
</evidence>
<feature type="region of interest" description="Disordered" evidence="6">
    <location>
        <begin position="1"/>
        <end position="44"/>
    </location>
</feature>
<evidence type="ECO:0000313" key="7">
    <source>
        <dbReference type="EMBL" id="MES1930094.1"/>
    </source>
</evidence>
<name>A0ABV2B2I7_9GAMM</name>
<accession>A0ABV2B2I7</accession>
<comment type="similarity">
    <text evidence="1 5">Belongs to the bacterial ribosomal protein bL32 family.</text>
</comment>
<evidence type="ECO:0000256" key="2">
    <source>
        <dbReference type="ARBA" id="ARBA00022980"/>
    </source>
</evidence>
<sequence length="60" mass="7071">MAVQKNRKSRSKRDKRRTHDQMTHPTLSIDSTTGETHRRHHVTRDGFYRGRRVVNIGDDA</sequence>
<dbReference type="EMBL" id="APND01000004">
    <property type="protein sequence ID" value="MES1930094.1"/>
    <property type="molecule type" value="Genomic_DNA"/>
</dbReference>
<dbReference type="Pfam" id="PF01783">
    <property type="entry name" value="Ribosomal_L32p"/>
    <property type="match status" value="1"/>
</dbReference>
<keyword evidence="3 5" id="KW-0687">Ribonucleoprotein</keyword>
<evidence type="ECO:0000256" key="5">
    <source>
        <dbReference type="HAMAP-Rule" id="MF_00340"/>
    </source>
</evidence>
<keyword evidence="8" id="KW-1185">Reference proteome</keyword>
<dbReference type="GO" id="GO:0005840">
    <property type="term" value="C:ribosome"/>
    <property type="evidence" value="ECO:0007669"/>
    <property type="project" value="UniProtKB-KW"/>
</dbReference>
<dbReference type="RefSeq" id="WP_353111986.1">
    <property type="nucleotide sequence ID" value="NZ_APND01000004.1"/>
</dbReference>
<protein>
    <recommendedName>
        <fullName evidence="4 5">Large ribosomal subunit protein bL32</fullName>
    </recommendedName>
</protein>
<dbReference type="InterPro" id="IPR011332">
    <property type="entry name" value="Ribosomal_zn-bd"/>
</dbReference>
<reference evidence="7 8" key="1">
    <citation type="submission" date="2013-03" db="EMBL/GenBank/DDBJ databases">
        <title>Salinisphaera dokdonensis CL-ES53 Genome Sequencing.</title>
        <authorList>
            <person name="Li C."/>
            <person name="Lai Q."/>
            <person name="Shao Z."/>
        </authorList>
    </citation>
    <scope>NUCLEOTIDE SEQUENCE [LARGE SCALE GENOMIC DNA]</scope>
    <source>
        <strain evidence="7 8">CL-ES53</strain>
    </source>
</reference>
<dbReference type="InterPro" id="IPR044957">
    <property type="entry name" value="Ribosomal_bL32_bact"/>
</dbReference>
<keyword evidence="2 5" id="KW-0689">Ribosomal protein</keyword>
<dbReference type="NCBIfam" id="TIGR01031">
    <property type="entry name" value="rpmF_bact"/>
    <property type="match status" value="1"/>
</dbReference>
<dbReference type="HAMAP" id="MF_00340">
    <property type="entry name" value="Ribosomal_bL32"/>
    <property type="match status" value="1"/>
</dbReference>
<dbReference type="Proteomes" id="UP001460888">
    <property type="component" value="Unassembled WGS sequence"/>
</dbReference>
<feature type="compositionally biased region" description="Basic residues" evidence="6">
    <location>
        <begin position="1"/>
        <end position="16"/>
    </location>
</feature>
<organism evidence="7 8">
    <name type="scientific">Salinisphaera dokdonensis CL-ES53</name>
    <dbReference type="NCBI Taxonomy" id="1304272"/>
    <lineage>
        <taxon>Bacteria</taxon>
        <taxon>Pseudomonadati</taxon>
        <taxon>Pseudomonadota</taxon>
        <taxon>Gammaproteobacteria</taxon>
        <taxon>Salinisphaerales</taxon>
        <taxon>Salinisphaeraceae</taxon>
        <taxon>Salinisphaera</taxon>
    </lineage>
</organism>
<gene>
    <name evidence="5" type="primary">rpmF</name>
    <name evidence="7" type="ORF">SADO_12603</name>
</gene>
<dbReference type="SUPFAM" id="SSF57829">
    <property type="entry name" value="Zn-binding ribosomal proteins"/>
    <property type="match status" value="1"/>
</dbReference>
<proteinExistence type="inferred from homology"/>
<evidence type="ECO:0000256" key="1">
    <source>
        <dbReference type="ARBA" id="ARBA00008560"/>
    </source>
</evidence>
<dbReference type="PANTHER" id="PTHR35534:SF1">
    <property type="entry name" value="LARGE RIBOSOMAL SUBUNIT PROTEIN BL32"/>
    <property type="match status" value="1"/>
</dbReference>
<evidence type="ECO:0000256" key="4">
    <source>
        <dbReference type="ARBA" id="ARBA00035178"/>
    </source>
</evidence>